<feature type="domain" description="PiggyBac transposable element-derived protein" evidence="3">
    <location>
        <begin position="169"/>
        <end position="541"/>
    </location>
</feature>
<protein>
    <submittedName>
        <fullName evidence="4">Uncharacterized protein</fullName>
    </submittedName>
</protein>
<dbReference type="Proteomes" id="UP000465112">
    <property type="component" value="Chromosome 1"/>
</dbReference>
<dbReference type="InterPro" id="IPR032718">
    <property type="entry name" value="PGBD4_Znf_C"/>
</dbReference>
<organism evidence="4 5">
    <name type="scientific">Perca fluviatilis</name>
    <name type="common">European perch</name>
    <dbReference type="NCBI Taxonomy" id="8168"/>
    <lineage>
        <taxon>Eukaryota</taxon>
        <taxon>Metazoa</taxon>
        <taxon>Chordata</taxon>
        <taxon>Craniata</taxon>
        <taxon>Vertebrata</taxon>
        <taxon>Euteleostomi</taxon>
        <taxon>Actinopterygii</taxon>
        <taxon>Neopterygii</taxon>
        <taxon>Teleostei</taxon>
        <taxon>Neoteleostei</taxon>
        <taxon>Acanthomorphata</taxon>
        <taxon>Eupercaria</taxon>
        <taxon>Perciformes</taxon>
        <taxon>Percoidei</taxon>
        <taxon>Percidae</taxon>
        <taxon>Percinae</taxon>
        <taxon>Perca</taxon>
    </lineage>
</organism>
<name>A0A6A5FQ46_PERFL</name>
<comment type="caution">
    <text evidence="4">The sequence shown here is derived from an EMBL/GenBank/DDBJ whole genome shotgun (WGS) entry which is preliminary data.</text>
</comment>
<sequence length="645" mass="73579">MASKPSKEEPFALILESDDDGESGAESFLTDEEMAYQEGFDPAEDFDDEQQESEKPSTSAVGQQASPPASSERKQPPQNGKDCGHVQPEAEPRSPQHRRILVPRSRCARGVSRDQSRSRSPLRRQSQPQPVHSVTSWKTETDPDVCPVPKMFMPARPPGHQLNSGTKYSPLDLFKLFFSNSAVQTICQHTNKQAAKDIAKGKRYSWTDINCQEFFKYVGLNFFFALVKLDNIQDYWKKSTIFSVPFPANVMPRDRYRMISWNIHMSDPEKDVENDQKKGTPDYDPLFQLKPLLDTIKTACKAFYHPRRNLSIDKRMVATKAHIGTTQYIKAKPIKWGFKLFVLADSSNGYTWDFAVYTGKSQLASGVGLAYDSVMSLMKTAYLGSGFHLYVDHFYTSPKLFKELLSLNIGACGTYRDTRRECPRTNSNALKKSDPRGSIRWIRDGPLLFVKWMDTREVSVCSTIHEAFSGSTLHKRMKTKDGSWTTKSIPCPTPVVEYNRHMGGVYLSNQLIQCYSVHHNSMRWYRTLFFHFLDIAATNSFLLHKELCREKQEEPMTHRAFLQELTAQLCGVTVVTPPAQAHSGHLPVAISEQTELSKRASYGRRTCVHCRKTKQVRQSTPWKCMECDVALCVIADRNCFRDWHN</sequence>
<dbReference type="PANTHER" id="PTHR46599:SF3">
    <property type="entry name" value="PIGGYBAC TRANSPOSABLE ELEMENT-DERIVED PROTEIN 4"/>
    <property type="match status" value="1"/>
</dbReference>
<dbReference type="Pfam" id="PF13843">
    <property type="entry name" value="DDE_Tnp_1_7"/>
    <property type="match status" value="1"/>
</dbReference>
<feature type="domain" description="PiggyBac transposable element-derived protein 4 C-terminal zinc-finger" evidence="2">
    <location>
        <begin position="598"/>
        <end position="644"/>
    </location>
</feature>
<dbReference type="PANTHER" id="PTHR46599">
    <property type="entry name" value="PIGGYBAC TRANSPOSABLE ELEMENT-DERIVED PROTEIN 4"/>
    <property type="match status" value="1"/>
</dbReference>
<evidence type="ECO:0000313" key="5">
    <source>
        <dbReference type="Proteomes" id="UP000465112"/>
    </source>
</evidence>
<feature type="compositionally biased region" description="Basic and acidic residues" evidence="1">
    <location>
        <begin position="82"/>
        <end position="94"/>
    </location>
</feature>
<keyword evidence="5" id="KW-1185">Reference proteome</keyword>
<dbReference type="EMBL" id="VHII01000001">
    <property type="protein sequence ID" value="KAF1395075.1"/>
    <property type="molecule type" value="Genomic_DNA"/>
</dbReference>
<dbReference type="OrthoDB" id="118105at2759"/>
<dbReference type="InterPro" id="IPR029526">
    <property type="entry name" value="PGBD"/>
</dbReference>
<feature type="compositionally biased region" description="Basic and acidic residues" evidence="1">
    <location>
        <begin position="1"/>
        <end position="10"/>
    </location>
</feature>
<evidence type="ECO:0000259" key="2">
    <source>
        <dbReference type="Pfam" id="PF13842"/>
    </source>
</evidence>
<dbReference type="AlphaFoldDB" id="A0A6A5FQ46"/>
<proteinExistence type="predicted"/>
<gene>
    <name evidence="4" type="ORF">PFLUV_G00007780</name>
</gene>
<evidence type="ECO:0000313" key="4">
    <source>
        <dbReference type="EMBL" id="KAF1395075.1"/>
    </source>
</evidence>
<evidence type="ECO:0000256" key="1">
    <source>
        <dbReference type="SAM" id="MobiDB-lite"/>
    </source>
</evidence>
<dbReference type="Pfam" id="PF13842">
    <property type="entry name" value="zf-Tnp_2"/>
    <property type="match status" value="1"/>
</dbReference>
<feature type="compositionally biased region" description="Acidic residues" evidence="1">
    <location>
        <begin position="16"/>
        <end position="51"/>
    </location>
</feature>
<feature type="region of interest" description="Disordered" evidence="1">
    <location>
        <begin position="1"/>
        <end position="142"/>
    </location>
</feature>
<feature type="compositionally biased region" description="Polar residues" evidence="1">
    <location>
        <begin position="56"/>
        <end position="69"/>
    </location>
</feature>
<reference evidence="4 5" key="1">
    <citation type="submission" date="2019-06" db="EMBL/GenBank/DDBJ databases">
        <title>A chromosome-scale genome assembly of the European perch, Perca fluviatilis.</title>
        <authorList>
            <person name="Roques C."/>
            <person name="Zahm M."/>
            <person name="Cabau C."/>
            <person name="Klopp C."/>
            <person name="Bouchez O."/>
            <person name="Donnadieu C."/>
            <person name="Kuhl H."/>
            <person name="Gislard M."/>
            <person name="Guendouz S."/>
            <person name="Journot L."/>
            <person name="Haffray P."/>
            <person name="Bestin A."/>
            <person name="Morvezen R."/>
            <person name="Feron R."/>
            <person name="Wen M."/>
            <person name="Jouanno E."/>
            <person name="Herpin A."/>
            <person name="Schartl M."/>
            <person name="Postlethwait J."/>
            <person name="Schaerlinger B."/>
            <person name="Chardard D."/>
            <person name="Lecocq T."/>
            <person name="Poncet C."/>
            <person name="Jaffrelo L."/>
            <person name="Lampietro C."/>
            <person name="Guiguen Y."/>
        </authorList>
    </citation>
    <scope>NUCLEOTIDE SEQUENCE [LARGE SCALE GENOMIC DNA]</scope>
    <source>
        <tissue evidence="4">Blood</tissue>
    </source>
</reference>
<accession>A0A6A5FQ46</accession>
<evidence type="ECO:0000259" key="3">
    <source>
        <dbReference type="Pfam" id="PF13843"/>
    </source>
</evidence>